<dbReference type="AlphaFoldDB" id="A0A6M8NCF5"/>
<geneLocation type="plasmid" evidence="3">
    <name>pAFAEC</name>
</geneLocation>
<dbReference type="Gene3D" id="3.40.630.30">
    <property type="match status" value="1"/>
</dbReference>
<feature type="domain" description="N-acetyltransferase" evidence="2">
    <location>
        <begin position="9"/>
        <end position="170"/>
    </location>
</feature>
<reference evidence="3" key="1">
    <citation type="submission" date="2020-05" db="EMBL/GenBank/DDBJ databases">
        <title>Complete genome sequencing of Campylobacter and Arcobacter type strains.</title>
        <authorList>
            <person name="Miller W.G."/>
            <person name="Yee E."/>
        </authorList>
    </citation>
    <scope>NUCLEOTIDE SEQUENCE [LARGE SCALE GENOMIC DNA]</scope>
    <source>
        <strain evidence="3">CCUG 66484</strain>
        <plasmid evidence="3">pAFAEC</plasmid>
    </source>
</reference>
<keyword evidence="1" id="KW-0812">Transmembrane</keyword>
<evidence type="ECO:0000313" key="3">
    <source>
        <dbReference type="EMBL" id="QKF74574.1"/>
    </source>
</evidence>
<keyword evidence="3" id="KW-0614">Plasmid</keyword>
<dbReference type="PROSITE" id="PS51186">
    <property type="entry name" value="GNAT"/>
    <property type="match status" value="1"/>
</dbReference>
<name>A0A6M8NCF5_9BACT</name>
<organism evidence="3">
    <name type="scientific">Aliarcobacter faecis</name>
    <dbReference type="NCBI Taxonomy" id="1564138"/>
    <lineage>
        <taxon>Bacteria</taxon>
        <taxon>Pseudomonadati</taxon>
        <taxon>Campylobacterota</taxon>
        <taxon>Epsilonproteobacteria</taxon>
        <taxon>Campylobacterales</taxon>
        <taxon>Arcobacteraceae</taxon>
        <taxon>Aliarcobacter</taxon>
    </lineage>
</organism>
<keyword evidence="1" id="KW-1133">Transmembrane helix</keyword>
<dbReference type="SUPFAM" id="SSF55729">
    <property type="entry name" value="Acyl-CoA N-acyltransferases (Nat)"/>
    <property type="match status" value="1"/>
</dbReference>
<feature type="transmembrane region" description="Helical" evidence="1">
    <location>
        <begin position="279"/>
        <end position="301"/>
    </location>
</feature>
<gene>
    <name evidence="3" type="ORF">AFAEC_a0134</name>
</gene>
<dbReference type="InterPro" id="IPR000182">
    <property type="entry name" value="GNAT_dom"/>
</dbReference>
<dbReference type="InterPro" id="IPR016181">
    <property type="entry name" value="Acyl_CoA_acyltransferase"/>
</dbReference>
<dbReference type="OrthoDB" id="5365404at2"/>
<accession>A0A6M8NCF5</accession>
<dbReference type="GO" id="GO:0016747">
    <property type="term" value="F:acyltransferase activity, transferring groups other than amino-acyl groups"/>
    <property type="evidence" value="ECO:0007669"/>
    <property type="project" value="InterPro"/>
</dbReference>
<dbReference type="Pfam" id="PF00583">
    <property type="entry name" value="Acetyltransf_1"/>
    <property type="match status" value="1"/>
</dbReference>
<evidence type="ECO:0000259" key="2">
    <source>
        <dbReference type="PROSITE" id="PS51186"/>
    </source>
</evidence>
<keyword evidence="1" id="KW-0472">Membrane</keyword>
<dbReference type="RefSeq" id="WP_026806909.1">
    <property type="nucleotide sequence ID" value="NZ_CP053838.1"/>
</dbReference>
<sequence length="320" mass="37621">MKTISSPVYTIRLFEDSKSEDFINALDIYINQIPSELRTSSNEIIYWIDNYNKSFEDKLLIFGFYENDKIIGFSQCLYFKKESFITIDYFVIASSHRGNHSFQMIIAILKEFLKEYKLEFNFIVTEVESKNKSLLQLLKMNGFGEIQSKYFQPSLGINNHDSLIEAKILYFPAYEDRVIKKETYKMIVETIYNNHYIRWYKEFLSEKDLKSYMVIIEQLKVKIFDNLNAEININGGIKPMNDYSEFNVGREIKNTTTILGIIFIFALITLLLGKAFDMSLLQTISFVIINTSMFFLVYSLVSKKGIEQFKLILKLFDKVK</sequence>
<dbReference type="EMBL" id="CP053838">
    <property type="protein sequence ID" value="QKF74574.1"/>
    <property type="molecule type" value="Genomic_DNA"/>
</dbReference>
<proteinExistence type="predicted"/>
<dbReference type="KEGG" id="afc:AFAEC_a0134"/>
<protein>
    <submittedName>
        <fullName evidence="3">Putative membrane protein</fullName>
    </submittedName>
</protein>
<feature type="transmembrane region" description="Helical" evidence="1">
    <location>
        <begin position="256"/>
        <end position="273"/>
    </location>
</feature>
<evidence type="ECO:0000256" key="1">
    <source>
        <dbReference type="SAM" id="Phobius"/>
    </source>
</evidence>